<evidence type="ECO:0000313" key="4">
    <source>
        <dbReference type="Proteomes" id="UP001346877"/>
    </source>
</evidence>
<evidence type="ECO:0000256" key="1">
    <source>
        <dbReference type="SAM" id="MobiDB-lite"/>
    </source>
</evidence>
<dbReference type="EMBL" id="CP107941">
    <property type="protein sequence ID" value="WUI80989.1"/>
    <property type="molecule type" value="Genomic_DNA"/>
</dbReference>
<evidence type="ECO:0008006" key="5">
    <source>
        <dbReference type="Google" id="ProtNLM"/>
    </source>
</evidence>
<gene>
    <name evidence="3" type="ORF">OG375_24130</name>
</gene>
<dbReference type="RefSeq" id="WP_328367573.1">
    <property type="nucleotide sequence ID" value="NZ_CP107936.1"/>
</dbReference>
<keyword evidence="4" id="KW-1185">Reference proteome</keyword>
<proteinExistence type="predicted"/>
<evidence type="ECO:0000256" key="2">
    <source>
        <dbReference type="SAM" id="Phobius"/>
    </source>
</evidence>
<dbReference type="Proteomes" id="UP001346877">
    <property type="component" value="Chromosome"/>
</dbReference>
<accession>A0ABZ1PA93</accession>
<feature type="region of interest" description="Disordered" evidence="1">
    <location>
        <begin position="101"/>
        <end position="123"/>
    </location>
</feature>
<feature type="transmembrane region" description="Helical" evidence="2">
    <location>
        <begin position="64"/>
        <end position="83"/>
    </location>
</feature>
<organism evidence="3 4">
    <name type="scientific">Micromonospora zamorensis</name>
    <dbReference type="NCBI Taxonomy" id="709883"/>
    <lineage>
        <taxon>Bacteria</taxon>
        <taxon>Bacillati</taxon>
        <taxon>Actinomycetota</taxon>
        <taxon>Actinomycetes</taxon>
        <taxon>Micromonosporales</taxon>
        <taxon>Micromonosporaceae</taxon>
        <taxon>Micromonospora</taxon>
    </lineage>
</organism>
<reference evidence="3 4" key="1">
    <citation type="submission" date="2022-10" db="EMBL/GenBank/DDBJ databases">
        <title>The complete genomes of actinobacterial strains from the NBC collection.</title>
        <authorList>
            <person name="Joergensen T.S."/>
            <person name="Alvarez Arevalo M."/>
            <person name="Sterndorff E.B."/>
            <person name="Faurdal D."/>
            <person name="Vuksanovic O."/>
            <person name="Mourched A.-S."/>
            <person name="Charusanti P."/>
            <person name="Shaw S."/>
            <person name="Blin K."/>
            <person name="Weber T."/>
        </authorList>
    </citation>
    <scope>NUCLEOTIDE SEQUENCE [LARGE SCALE GENOMIC DNA]</scope>
    <source>
        <strain evidence="3 4">NBC_00396</strain>
    </source>
</reference>
<sequence length="420" mass="42841">MSGFPGRSDNLTDGPRRSNQVRPDELEGAVRETLSHQVALARPLAADPAGQAIRRANRIRRRRTATGLALAAAVTVLLSAGMAQLGAETRRDGAPIVVIGDPDPSSRPIPTVSAPGPGPSPGTSASLLVSETLVSADGKRLVLPDVGPAEHAQLLPGGTGWLVVGTASTAGRSLWVVQNDGLVQVLLAGAGPIVLAPDSRQVAWRDGSDLLVAGVVGTQLIGAVRTPAPADAQPVRFVGDNVLVRLDPASAGHTLWRPGAGPLPAAVDRQTLHVYGALPDGRLVGQIAATDPGGTCLAVLDPTRHLTPVDSGCGPDLSEDGVGGISADGQWLLVNGRVGKADRALLVDLRQLGPVTTAVPAGPPMTGTIVWNNDSHASYLDEAGALVRVDPARVGVGEPANPEPVPGLPAGERPVLVSSF</sequence>
<protein>
    <recommendedName>
        <fullName evidence="5">PQQ-like domain-containing protein</fullName>
    </recommendedName>
</protein>
<evidence type="ECO:0000313" key="3">
    <source>
        <dbReference type="EMBL" id="WUI80989.1"/>
    </source>
</evidence>
<keyword evidence="2" id="KW-0472">Membrane</keyword>
<name>A0ABZ1PA93_9ACTN</name>
<keyword evidence="2" id="KW-1133">Transmembrane helix</keyword>
<keyword evidence="2" id="KW-0812">Transmembrane</keyword>
<feature type="compositionally biased region" description="Low complexity" evidence="1">
    <location>
        <begin position="110"/>
        <end position="123"/>
    </location>
</feature>
<feature type="region of interest" description="Disordered" evidence="1">
    <location>
        <begin position="1"/>
        <end position="30"/>
    </location>
</feature>